<sequence length="707" mass="75460">MPKPLGNSGRYMPGLDGLRAIAVFAVIAYHLNLSWVPGGLLGVGMFFVLSGYLITDILLKQHSRGDKLALGDFWIRRARRLLPAMIIMLGLVSIWLGTTDPQRLYALRGEIGAALLYISNWRLIFHQVSYFESFGPPSPFGHLWSLAVEEQFYLVWPMLLALLVKFVPRRGTLALVILAGAAASALAMAYIYVPQLDPSRVYYGTDTRSFALLIGAALAVVWPSWKLADLIASSRAVKALDMVGAIGFAVVVAMIALVGEYDAFLYRGGMVVLSFATAAVVAALAHPASRLSRIIGCKPLQWFGARSYGIYLYHYPVIALSTPAAELDTFNPLRALLQILASLALAELSWRFVEEPIRHGAIGKLVQLLKQPLAGRKASRKVMFASVCLLAVVSVSCSGQRNIVQGNSSSIIDGGLQSGGSALAGGQAVGVGGGSAAGLGSGSVPTVTKPSMDTTKDSSDQHDDGQSDSGSDQGSTDVAAGEEKPDQDGDPSSNGADHVTGKPTDTDQQNSEQDSADQAQAGDGAGGKPTDANEGTASNPGDNSQNSNTPVAPEDTVTVIGDSIILDAKPYLEKLINGIIVEGKVGRQMFEASDVVEELKRNKRLGHTVVIELGTNGSFTTKQLDSLLEAIGDDRRVVLVNTRVPRKWQDIVNDLLSETVKNTPSLTLIDWYSASKGRDDFFGRDGVHLKKHGAEFFANLLVQGIGR</sequence>
<keyword evidence="8" id="KW-0012">Acyltransferase</keyword>
<evidence type="ECO:0000256" key="3">
    <source>
        <dbReference type="ARBA" id="ARBA00022475"/>
    </source>
</evidence>
<dbReference type="GO" id="GO:0005886">
    <property type="term" value="C:plasma membrane"/>
    <property type="evidence" value="ECO:0007669"/>
    <property type="project" value="UniProtKB-SubCell"/>
</dbReference>
<dbReference type="OrthoDB" id="9796461at2"/>
<keyword evidence="4 12" id="KW-0808">Transferase</keyword>
<organism evidence="12 13">
    <name type="scientific">Paenibacillus albus</name>
    <dbReference type="NCBI Taxonomy" id="2495582"/>
    <lineage>
        <taxon>Bacteria</taxon>
        <taxon>Bacillati</taxon>
        <taxon>Bacillota</taxon>
        <taxon>Bacilli</taxon>
        <taxon>Bacillales</taxon>
        <taxon>Paenibacillaceae</taxon>
        <taxon>Paenibacillus</taxon>
    </lineage>
</organism>
<dbReference type="PANTHER" id="PTHR23028:SF53">
    <property type="entry name" value="ACYL_TRANSF_3 DOMAIN-CONTAINING PROTEIN"/>
    <property type="match status" value="1"/>
</dbReference>
<evidence type="ECO:0000256" key="9">
    <source>
        <dbReference type="SAM" id="MobiDB-lite"/>
    </source>
</evidence>
<comment type="similarity">
    <text evidence="2">Belongs to the acyltransferase 3 family.</text>
</comment>
<dbReference type="EMBL" id="CP034437">
    <property type="protein sequence ID" value="AZN39651.1"/>
    <property type="molecule type" value="Genomic_DNA"/>
</dbReference>
<keyword evidence="3" id="KW-1003">Cell membrane</keyword>
<dbReference type="GO" id="GO:0016747">
    <property type="term" value="F:acyltransferase activity, transferring groups other than amino-acyl groups"/>
    <property type="evidence" value="ECO:0007669"/>
    <property type="project" value="InterPro"/>
</dbReference>
<dbReference type="InterPro" id="IPR050879">
    <property type="entry name" value="Acyltransferase_3"/>
</dbReference>
<evidence type="ECO:0000256" key="7">
    <source>
        <dbReference type="ARBA" id="ARBA00023136"/>
    </source>
</evidence>
<feature type="transmembrane region" description="Helical" evidence="10">
    <location>
        <begin position="12"/>
        <end position="31"/>
    </location>
</feature>
<dbReference type="KEGG" id="palb:EJC50_08320"/>
<dbReference type="SUPFAM" id="SSF52266">
    <property type="entry name" value="SGNH hydrolase"/>
    <property type="match status" value="1"/>
</dbReference>
<feature type="region of interest" description="Disordered" evidence="9">
    <location>
        <begin position="437"/>
        <end position="555"/>
    </location>
</feature>
<feature type="transmembrane region" description="Helical" evidence="10">
    <location>
        <begin position="239"/>
        <end position="258"/>
    </location>
</feature>
<proteinExistence type="inferred from homology"/>
<feature type="transmembrane region" description="Helical" evidence="10">
    <location>
        <begin position="264"/>
        <end position="285"/>
    </location>
</feature>
<feature type="domain" description="Acyltransferase 3" evidence="11">
    <location>
        <begin position="13"/>
        <end position="345"/>
    </location>
</feature>
<keyword evidence="6 10" id="KW-1133">Transmembrane helix</keyword>
<evidence type="ECO:0000256" key="6">
    <source>
        <dbReference type="ARBA" id="ARBA00022989"/>
    </source>
</evidence>
<evidence type="ECO:0000256" key="8">
    <source>
        <dbReference type="ARBA" id="ARBA00023315"/>
    </source>
</evidence>
<evidence type="ECO:0000256" key="10">
    <source>
        <dbReference type="SAM" id="Phobius"/>
    </source>
</evidence>
<feature type="transmembrane region" description="Helical" evidence="10">
    <location>
        <begin position="382"/>
        <end position="401"/>
    </location>
</feature>
<feature type="transmembrane region" description="Helical" evidence="10">
    <location>
        <begin position="209"/>
        <end position="227"/>
    </location>
</feature>
<feature type="transmembrane region" description="Helical" evidence="10">
    <location>
        <begin position="143"/>
        <end position="164"/>
    </location>
</feature>
<evidence type="ECO:0000259" key="11">
    <source>
        <dbReference type="Pfam" id="PF01757"/>
    </source>
</evidence>
<dbReference type="InterPro" id="IPR036514">
    <property type="entry name" value="SGNH_hydro_sf"/>
</dbReference>
<keyword evidence="7 10" id="KW-0472">Membrane</keyword>
<evidence type="ECO:0000256" key="1">
    <source>
        <dbReference type="ARBA" id="ARBA00004651"/>
    </source>
</evidence>
<protein>
    <submittedName>
        <fullName evidence="12">Acetyltransferase</fullName>
    </submittedName>
</protein>
<evidence type="ECO:0000256" key="2">
    <source>
        <dbReference type="ARBA" id="ARBA00007400"/>
    </source>
</evidence>
<feature type="transmembrane region" description="Helical" evidence="10">
    <location>
        <begin position="171"/>
        <end position="193"/>
    </location>
</feature>
<dbReference type="CDD" id="cd01840">
    <property type="entry name" value="SGNH_hydrolase_yrhL_like"/>
    <property type="match status" value="1"/>
</dbReference>
<feature type="compositionally biased region" description="Basic and acidic residues" evidence="9">
    <location>
        <begin position="454"/>
        <end position="465"/>
    </location>
</feature>
<evidence type="ECO:0000256" key="4">
    <source>
        <dbReference type="ARBA" id="ARBA00022679"/>
    </source>
</evidence>
<dbReference type="Gene3D" id="3.40.50.1110">
    <property type="entry name" value="SGNH hydrolase"/>
    <property type="match status" value="1"/>
</dbReference>
<feature type="compositionally biased region" description="Polar residues" evidence="9">
    <location>
        <begin position="533"/>
        <end position="550"/>
    </location>
</feature>
<dbReference type="Pfam" id="PF01757">
    <property type="entry name" value="Acyl_transf_3"/>
    <property type="match status" value="1"/>
</dbReference>
<gene>
    <name evidence="12" type="ORF">EJC50_08320</name>
</gene>
<keyword evidence="5 10" id="KW-0812">Transmembrane</keyword>
<dbReference type="AlphaFoldDB" id="A0A3Q8X3K7"/>
<keyword evidence="13" id="KW-1185">Reference proteome</keyword>
<dbReference type="InterPro" id="IPR002656">
    <property type="entry name" value="Acyl_transf_3_dom"/>
</dbReference>
<reference evidence="13" key="1">
    <citation type="submission" date="2018-12" db="EMBL/GenBank/DDBJ databases">
        <title>Genome sequence of Peanibacillus sp.</title>
        <authorList>
            <person name="Subramani G."/>
            <person name="Srinivasan S."/>
            <person name="Kim M.K."/>
        </authorList>
    </citation>
    <scope>NUCLEOTIDE SEQUENCE [LARGE SCALE GENOMIC DNA]</scope>
    <source>
        <strain evidence="13">18JY67-1</strain>
    </source>
</reference>
<evidence type="ECO:0000313" key="13">
    <source>
        <dbReference type="Proteomes" id="UP000272528"/>
    </source>
</evidence>
<comment type="subcellular location">
    <subcellularLocation>
        <location evidence="1">Cell membrane</location>
        <topology evidence="1">Multi-pass membrane protein</topology>
    </subcellularLocation>
</comment>
<dbReference type="Proteomes" id="UP000272528">
    <property type="component" value="Chromosome"/>
</dbReference>
<feature type="compositionally biased region" description="Low complexity" evidence="9">
    <location>
        <begin position="507"/>
        <end position="522"/>
    </location>
</feature>
<evidence type="ECO:0000313" key="12">
    <source>
        <dbReference type="EMBL" id="AZN39651.1"/>
    </source>
</evidence>
<evidence type="ECO:0000256" key="5">
    <source>
        <dbReference type="ARBA" id="ARBA00022692"/>
    </source>
</evidence>
<name>A0A3Q8X3K7_9BACL</name>
<feature type="transmembrane region" description="Helical" evidence="10">
    <location>
        <begin position="80"/>
        <end position="98"/>
    </location>
</feature>
<dbReference type="GO" id="GO:0009103">
    <property type="term" value="P:lipopolysaccharide biosynthetic process"/>
    <property type="evidence" value="ECO:0007669"/>
    <property type="project" value="TreeGrafter"/>
</dbReference>
<dbReference type="RefSeq" id="WP_126014437.1">
    <property type="nucleotide sequence ID" value="NZ_CP034437.1"/>
</dbReference>
<accession>A0A3Q8X3K7</accession>
<dbReference type="PANTHER" id="PTHR23028">
    <property type="entry name" value="ACETYLTRANSFERASE"/>
    <property type="match status" value="1"/>
</dbReference>